<protein>
    <submittedName>
        <fullName evidence="1">Cyclic nucleotide-gated ion channel 1-like</fullName>
    </submittedName>
</protein>
<name>A0A314Z0H7_PRUYE</name>
<reference evidence="1 2" key="1">
    <citation type="submission" date="2018-02" db="EMBL/GenBank/DDBJ databases">
        <title>Draft genome of wild Prunus yedoensis var. nudiflora.</title>
        <authorList>
            <person name="Baek S."/>
            <person name="Kim J.-H."/>
            <person name="Choi K."/>
            <person name="Kim G.-B."/>
            <person name="Cho A."/>
            <person name="Jang H."/>
            <person name="Shin C.-H."/>
            <person name="Yu H.-J."/>
            <person name="Mun J.-H."/>
        </authorList>
    </citation>
    <scope>NUCLEOTIDE SEQUENCE [LARGE SCALE GENOMIC DNA]</scope>
    <source>
        <strain evidence="2">cv. Jeju island</strain>
        <tissue evidence="1">Leaf</tissue>
    </source>
</reference>
<evidence type="ECO:0000313" key="1">
    <source>
        <dbReference type="EMBL" id="PQQ14692.1"/>
    </source>
</evidence>
<keyword evidence="2" id="KW-1185">Reference proteome</keyword>
<dbReference type="Proteomes" id="UP000250321">
    <property type="component" value="Unassembled WGS sequence"/>
</dbReference>
<dbReference type="AlphaFoldDB" id="A0A314Z0H7"/>
<evidence type="ECO:0000313" key="2">
    <source>
        <dbReference type="Proteomes" id="UP000250321"/>
    </source>
</evidence>
<accession>A0A314Z0H7</accession>
<organism evidence="1 2">
    <name type="scientific">Prunus yedoensis var. nudiflora</name>
    <dbReference type="NCBI Taxonomy" id="2094558"/>
    <lineage>
        <taxon>Eukaryota</taxon>
        <taxon>Viridiplantae</taxon>
        <taxon>Streptophyta</taxon>
        <taxon>Embryophyta</taxon>
        <taxon>Tracheophyta</taxon>
        <taxon>Spermatophyta</taxon>
        <taxon>Magnoliopsida</taxon>
        <taxon>eudicotyledons</taxon>
        <taxon>Gunneridae</taxon>
        <taxon>Pentapetalae</taxon>
        <taxon>rosids</taxon>
        <taxon>fabids</taxon>
        <taxon>Rosales</taxon>
        <taxon>Rosaceae</taxon>
        <taxon>Amygdaloideae</taxon>
        <taxon>Amygdaleae</taxon>
        <taxon>Prunus</taxon>
    </lineage>
</organism>
<proteinExistence type="predicted"/>
<gene>
    <name evidence="1" type="ORF">Pyn_30986</name>
</gene>
<comment type="caution">
    <text evidence="1">The sequence shown here is derived from an EMBL/GenBank/DDBJ whole genome shotgun (WGS) entry which is preliminary data.</text>
</comment>
<dbReference type="EMBL" id="PJQY01000251">
    <property type="protein sequence ID" value="PQQ14692.1"/>
    <property type="molecule type" value="Genomic_DNA"/>
</dbReference>
<sequence>MELPRSQLEHFAASYIQALWRRRRAKAKVAFSEGASSFSIGALCNFFHTGILTPHRAKAKSPTG</sequence>